<protein>
    <submittedName>
        <fullName evidence="1">Uncharacterized protein</fullName>
    </submittedName>
</protein>
<name>A0A0T7FB65_NEOGA</name>
<dbReference type="AlphaFoldDB" id="A0A0T7FB65"/>
<sequence length="68" mass="8180">MATALPLFNWQKQAEHIRLQGDREQLLVRIAKLRPHAHKRLALEERVRQITLRQIELENELFGRERSQ</sequence>
<organism evidence="1 2">
    <name type="scientific">Neorhizobium galegae bv. officinalis</name>
    <dbReference type="NCBI Taxonomy" id="323656"/>
    <lineage>
        <taxon>Bacteria</taxon>
        <taxon>Pseudomonadati</taxon>
        <taxon>Pseudomonadota</taxon>
        <taxon>Alphaproteobacteria</taxon>
        <taxon>Hyphomicrobiales</taxon>
        <taxon>Rhizobiaceae</taxon>
        <taxon>Rhizobium/Agrobacterium group</taxon>
        <taxon>Neorhizobium</taxon>
    </lineage>
</organism>
<accession>A0A0T7FB65</accession>
<evidence type="ECO:0000313" key="2">
    <source>
        <dbReference type="Proteomes" id="UP000046176"/>
    </source>
</evidence>
<evidence type="ECO:0000313" key="1">
    <source>
        <dbReference type="EMBL" id="CDZ32191.1"/>
    </source>
</evidence>
<dbReference type="Proteomes" id="UP000046176">
    <property type="component" value="Unassembled WGS sequence"/>
</dbReference>
<dbReference type="RefSeq" id="WP_046665211.1">
    <property type="nucleotide sequence ID" value="NZ_CCRH01000002.1"/>
</dbReference>
<dbReference type="EMBL" id="CCRH01000002">
    <property type="protein sequence ID" value="CDZ32191.1"/>
    <property type="molecule type" value="Genomic_DNA"/>
</dbReference>
<gene>
    <name evidence="1" type="ORF">NGAL_HAMBI1145_09620</name>
</gene>
<reference evidence="1 2" key="1">
    <citation type="submission" date="2014-08" db="EMBL/GenBank/DDBJ databases">
        <authorList>
            <person name="Chen Y.-H."/>
        </authorList>
    </citation>
    <scope>NUCLEOTIDE SEQUENCE [LARGE SCALE GENOMIC DNA]</scope>
</reference>
<proteinExistence type="predicted"/>
<dbReference type="OrthoDB" id="8455010at2"/>